<evidence type="ECO:0000313" key="3">
    <source>
        <dbReference type="Proteomes" id="UP000050525"/>
    </source>
</evidence>
<keyword evidence="1" id="KW-0812">Transmembrane</keyword>
<proteinExistence type="predicted"/>
<keyword evidence="3" id="KW-1185">Reference proteome</keyword>
<keyword evidence="1" id="KW-0472">Membrane</keyword>
<dbReference type="Proteomes" id="UP000050525">
    <property type="component" value="Unassembled WGS sequence"/>
</dbReference>
<gene>
    <name evidence="2" type="ORF">Y1Q_0009505</name>
</gene>
<reference evidence="2 3" key="1">
    <citation type="journal article" date="2012" name="Genome Biol.">
        <title>Sequencing three crocodilian genomes to illuminate the evolution of archosaurs and amniotes.</title>
        <authorList>
            <person name="St John J.A."/>
            <person name="Braun E.L."/>
            <person name="Isberg S.R."/>
            <person name="Miles L.G."/>
            <person name="Chong A.Y."/>
            <person name="Gongora J."/>
            <person name="Dalzell P."/>
            <person name="Moran C."/>
            <person name="Bed'hom B."/>
            <person name="Abzhanov A."/>
            <person name="Burgess S.C."/>
            <person name="Cooksey A.M."/>
            <person name="Castoe T.A."/>
            <person name="Crawford N.G."/>
            <person name="Densmore L.D."/>
            <person name="Drew J.C."/>
            <person name="Edwards S.V."/>
            <person name="Faircloth B.C."/>
            <person name="Fujita M.K."/>
            <person name="Greenwold M.J."/>
            <person name="Hoffmann F.G."/>
            <person name="Howard J.M."/>
            <person name="Iguchi T."/>
            <person name="Janes D.E."/>
            <person name="Khan S.Y."/>
            <person name="Kohno S."/>
            <person name="de Koning A.J."/>
            <person name="Lance S.L."/>
            <person name="McCarthy F.M."/>
            <person name="McCormack J.E."/>
            <person name="Merchant M.E."/>
            <person name="Peterson D.G."/>
            <person name="Pollock D.D."/>
            <person name="Pourmand N."/>
            <person name="Raney B.J."/>
            <person name="Roessler K.A."/>
            <person name="Sanford J.R."/>
            <person name="Sawyer R.H."/>
            <person name="Schmidt C.J."/>
            <person name="Triplett E.W."/>
            <person name="Tuberville T.D."/>
            <person name="Venegas-Anaya M."/>
            <person name="Howard J.T."/>
            <person name="Jarvis E.D."/>
            <person name="Guillette L.J.Jr."/>
            <person name="Glenn T.C."/>
            <person name="Green R.E."/>
            <person name="Ray D.A."/>
        </authorList>
    </citation>
    <scope>NUCLEOTIDE SEQUENCE [LARGE SCALE GENOMIC DNA]</scope>
    <source>
        <strain evidence="2">KSC_2009_1</strain>
    </source>
</reference>
<accession>A0A151NUJ9</accession>
<dbReference type="EMBL" id="AKHW03001922">
    <property type="protein sequence ID" value="KYO40458.1"/>
    <property type="molecule type" value="Genomic_DNA"/>
</dbReference>
<feature type="transmembrane region" description="Helical" evidence="1">
    <location>
        <begin position="21"/>
        <end position="41"/>
    </location>
</feature>
<name>A0A151NUJ9_ALLMI</name>
<sequence>MRWTLWLKLIQKNKTKEMTDAITNVMMWLVAEVVDIIYPAIIQYEERKIPERDEEAHATKFVFTDRKKTATNSPGCVKTGSRGKLTPLVSQVTWPVSDTKQATASRQKVLGRISSRG</sequence>
<evidence type="ECO:0000256" key="1">
    <source>
        <dbReference type="SAM" id="Phobius"/>
    </source>
</evidence>
<dbReference type="AlphaFoldDB" id="A0A151NUJ9"/>
<organism evidence="2 3">
    <name type="scientific">Alligator mississippiensis</name>
    <name type="common">American alligator</name>
    <dbReference type="NCBI Taxonomy" id="8496"/>
    <lineage>
        <taxon>Eukaryota</taxon>
        <taxon>Metazoa</taxon>
        <taxon>Chordata</taxon>
        <taxon>Craniata</taxon>
        <taxon>Vertebrata</taxon>
        <taxon>Euteleostomi</taxon>
        <taxon>Archelosauria</taxon>
        <taxon>Archosauria</taxon>
        <taxon>Crocodylia</taxon>
        <taxon>Alligatoridae</taxon>
        <taxon>Alligatorinae</taxon>
        <taxon>Alligator</taxon>
    </lineage>
</organism>
<protein>
    <submittedName>
        <fullName evidence="2">Uncharacterized protein</fullName>
    </submittedName>
</protein>
<evidence type="ECO:0000313" key="2">
    <source>
        <dbReference type="EMBL" id="KYO40458.1"/>
    </source>
</evidence>
<comment type="caution">
    <text evidence="2">The sequence shown here is derived from an EMBL/GenBank/DDBJ whole genome shotgun (WGS) entry which is preliminary data.</text>
</comment>
<keyword evidence="1" id="KW-1133">Transmembrane helix</keyword>